<comment type="caution">
    <text evidence="2">The sequence shown here is derived from an EMBL/GenBank/DDBJ whole genome shotgun (WGS) entry which is preliminary data.</text>
</comment>
<feature type="region of interest" description="Disordered" evidence="1">
    <location>
        <begin position="88"/>
        <end position="119"/>
    </location>
</feature>
<dbReference type="Proteomes" id="UP000320475">
    <property type="component" value="Unassembled WGS sequence"/>
</dbReference>
<proteinExistence type="predicted"/>
<reference evidence="2 3" key="1">
    <citation type="journal article" date="2019" name="Sci. Rep.">
        <title>Comparative genomics of chytrid fungi reveal insights into the obligate biotrophic and pathogenic lifestyle of Synchytrium endobioticum.</title>
        <authorList>
            <person name="van de Vossenberg B.T.L.H."/>
            <person name="Warris S."/>
            <person name="Nguyen H.D.T."/>
            <person name="van Gent-Pelzer M.P.E."/>
            <person name="Joly D.L."/>
            <person name="van de Geest H.C."/>
            <person name="Bonants P.J.M."/>
            <person name="Smith D.S."/>
            <person name="Levesque C.A."/>
            <person name="van der Lee T.A.J."/>
        </authorList>
    </citation>
    <scope>NUCLEOTIDE SEQUENCE [LARGE SCALE GENOMIC DNA]</scope>
    <source>
        <strain evidence="2 3">LEV6574</strain>
    </source>
</reference>
<dbReference type="AlphaFoldDB" id="A0A507CWK0"/>
<organism evidence="2 3">
    <name type="scientific">Synchytrium endobioticum</name>
    <dbReference type="NCBI Taxonomy" id="286115"/>
    <lineage>
        <taxon>Eukaryota</taxon>
        <taxon>Fungi</taxon>
        <taxon>Fungi incertae sedis</taxon>
        <taxon>Chytridiomycota</taxon>
        <taxon>Chytridiomycota incertae sedis</taxon>
        <taxon>Chytridiomycetes</taxon>
        <taxon>Synchytriales</taxon>
        <taxon>Synchytriaceae</taxon>
        <taxon>Synchytrium</taxon>
    </lineage>
</organism>
<accession>A0A507CWK0</accession>
<sequence length="315" mass="34835">MDEGKVLAPLDRSKELGKRDERLARISKARAALVANRGNRGNEYLFKAHWTTNPFRLLQSVGEVPCYTPSTIDRTIPMKWPVPPVLKVSPKLESAPSGRSSRSKNADDDNSLGPKTSKKNFSEATRVIASLSKRCGGYRTIHVGHLRGHIGINQQETIARRINDAVGILNRARAIAERATEMLIDGICSSNQDTHLLLQLTLGGKGSANYWQNLIVYGTIGDRVGSEHRPILEKVQALWGANFLRNLSWPDTDIKIPMLTVLIQKVTADIDTVFSNQIVGMLPLLKERVVEVVGEQGKQAVEGIDAWVDESLEDD</sequence>
<protein>
    <submittedName>
        <fullName evidence="2">Uncharacterized protein</fullName>
    </submittedName>
</protein>
<name>A0A507CWK0_9FUNG</name>
<dbReference type="VEuPathDB" id="FungiDB:SeMB42_g02419"/>
<dbReference type="VEuPathDB" id="FungiDB:SeMB42_g01562"/>
<evidence type="ECO:0000256" key="1">
    <source>
        <dbReference type="SAM" id="MobiDB-lite"/>
    </source>
</evidence>
<evidence type="ECO:0000313" key="2">
    <source>
        <dbReference type="EMBL" id="TPX43587.1"/>
    </source>
</evidence>
<gene>
    <name evidence="2" type="ORF">SeLEV6574_g04981</name>
</gene>
<evidence type="ECO:0000313" key="3">
    <source>
        <dbReference type="Proteomes" id="UP000320475"/>
    </source>
</evidence>
<dbReference type="EMBL" id="QEAM01000217">
    <property type="protein sequence ID" value="TPX43587.1"/>
    <property type="molecule type" value="Genomic_DNA"/>
</dbReference>